<sequence length="803" mass="90164">MMRAQLEEQRQRESQPEDRPAASERPPLVNRARESDSPYVRRHADTPVAWQLLDADTLARAAAENKPIFMHIGFLADHFCHLTTQDSFSNPTVAAFLNDAFIPVLIDREERPDLDTIYQNYSEAVNATGGWPLNLFLTPDLYPIFGGTYWPGPGTDHSTAAASSETAEAREAAGEESYTDFLAIAKKIHKFWVEQEERCRREAFEMLHKLQDFAQEGTFGSGVTLPVSEAPVAADLGDLDLDQLDEALTRITRMFDPVDYGFGTPKFPNPARLSFLLRLRHFPREVADVIGDQEVDKATAMAVGTLRRIRDGALRDHLGAGFMRFSVTSNWSMPHFEKMIGENALLLGVFLDAWLGQRRSPGRSLSLDDEFADVVLELADYLTSSQVRAPQGGFISSEAADSYQRRGDRHMREGAYYTWTRREFDQVVRAGSSDDHHASAVAAAYWNVQEHGNVPQEQDPFDEFINQNVLSVINVETAELSKQFGVPASEIRRLVSLARERLSAHRERERVRPARDEKVVVATNGMVISALARTAAAVRWFDKERAEKYLSAASEAAKFIKEKLWDERDEEGNPLRRFFWDKPSQVRAFADDYAFLIEGLLDLYTVTFEREWLDWAKRLQDTQTRLFYDAPFSPNPSSTANTGPSSPRHAYAGGFYSTESSALCPTILRLKSGMDKSQPSTNAVAASNLFRLGALFQEQSSKAVGEEYLRLARETVSAFEAEILQYPWLFVSLLTGVVAGRLGVRRQEVQGDGKGGVVEADQQVLRKWYTAPRAEAAVLVLRDRKVEGEGKPEVNGWKEEGGK</sequence>
<accession>A0ABR3VA87</accession>
<dbReference type="SUPFAM" id="SSF52833">
    <property type="entry name" value="Thioredoxin-like"/>
    <property type="match status" value="1"/>
</dbReference>
<evidence type="ECO:0000256" key="1">
    <source>
        <dbReference type="SAM" id="MobiDB-lite"/>
    </source>
</evidence>
<comment type="caution">
    <text evidence="3">The sequence shown here is derived from an EMBL/GenBank/DDBJ whole genome shotgun (WGS) entry which is preliminary data.</text>
</comment>
<dbReference type="InterPro" id="IPR012341">
    <property type="entry name" value="6hp_glycosidase-like_sf"/>
</dbReference>
<evidence type="ECO:0000259" key="2">
    <source>
        <dbReference type="Pfam" id="PF03190"/>
    </source>
</evidence>
<dbReference type="InterPro" id="IPR036249">
    <property type="entry name" value="Thioredoxin-like_sf"/>
</dbReference>
<dbReference type="SUPFAM" id="SSF48208">
    <property type="entry name" value="Six-hairpin glycosidases"/>
    <property type="match status" value="1"/>
</dbReference>
<dbReference type="Pfam" id="PF03190">
    <property type="entry name" value="Thioredox_DsbH"/>
    <property type="match status" value="1"/>
</dbReference>
<organism evidence="3 4">
    <name type="scientific">Humicola insolens</name>
    <name type="common">Soft-rot fungus</name>
    <dbReference type="NCBI Taxonomy" id="85995"/>
    <lineage>
        <taxon>Eukaryota</taxon>
        <taxon>Fungi</taxon>
        <taxon>Dikarya</taxon>
        <taxon>Ascomycota</taxon>
        <taxon>Pezizomycotina</taxon>
        <taxon>Sordariomycetes</taxon>
        <taxon>Sordariomycetidae</taxon>
        <taxon>Sordariales</taxon>
        <taxon>Chaetomiaceae</taxon>
        <taxon>Mycothermus</taxon>
    </lineage>
</organism>
<keyword evidence="4" id="KW-1185">Reference proteome</keyword>
<name>A0ABR3VA87_HUMIN</name>
<feature type="domain" description="Spermatogenesis-associated protein 20-like TRX" evidence="2">
    <location>
        <begin position="30"/>
        <end position="154"/>
    </location>
</feature>
<dbReference type="PANTHER" id="PTHR42899">
    <property type="entry name" value="SPERMATOGENESIS-ASSOCIATED PROTEIN 20"/>
    <property type="match status" value="1"/>
</dbReference>
<evidence type="ECO:0000313" key="3">
    <source>
        <dbReference type="EMBL" id="KAL1838639.1"/>
    </source>
</evidence>
<reference evidence="3 4" key="1">
    <citation type="journal article" date="2024" name="Commun. Biol.">
        <title>Comparative genomic analysis of thermophilic fungi reveals convergent evolutionary adaptations and gene losses.</title>
        <authorList>
            <person name="Steindorff A.S."/>
            <person name="Aguilar-Pontes M.V."/>
            <person name="Robinson A.J."/>
            <person name="Andreopoulos B."/>
            <person name="LaButti K."/>
            <person name="Kuo A."/>
            <person name="Mondo S."/>
            <person name="Riley R."/>
            <person name="Otillar R."/>
            <person name="Haridas S."/>
            <person name="Lipzen A."/>
            <person name="Grimwood J."/>
            <person name="Schmutz J."/>
            <person name="Clum A."/>
            <person name="Reid I.D."/>
            <person name="Moisan M.C."/>
            <person name="Butler G."/>
            <person name="Nguyen T.T.M."/>
            <person name="Dewar K."/>
            <person name="Conant G."/>
            <person name="Drula E."/>
            <person name="Henrissat B."/>
            <person name="Hansel C."/>
            <person name="Singer S."/>
            <person name="Hutchinson M.I."/>
            <person name="de Vries R.P."/>
            <person name="Natvig D.O."/>
            <person name="Powell A.J."/>
            <person name="Tsang A."/>
            <person name="Grigoriev I.V."/>
        </authorList>
    </citation>
    <scope>NUCLEOTIDE SEQUENCE [LARGE SCALE GENOMIC DNA]</scope>
    <source>
        <strain evidence="3 4">CBS 620.91</strain>
    </source>
</reference>
<evidence type="ECO:0000313" key="4">
    <source>
        <dbReference type="Proteomes" id="UP001583172"/>
    </source>
</evidence>
<dbReference type="PIRSF" id="PIRSF006402">
    <property type="entry name" value="UCP006402_thioredoxin"/>
    <property type="match status" value="1"/>
</dbReference>
<dbReference type="PANTHER" id="PTHR42899:SF1">
    <property type="entry name" value="SPERMATOGENESIS-ASSOCIATED PROTEIN 20"/>
    <property type="match status" value="1"/>
</dbReference>
<dbReference type="InterPro" id="IPR008928">
    <property type="entry name" value="6-hairpin_glycosidase_sf"/>
</dbReference>
<protein>
    <recommendedName>
        <fullName evidence="2">Spermatogenesis-associated protein 20-like TRX domain-containing protein</fullName>
    </recommendedName>
</protein>
<feature type="region of interest" description="Disordered" evidence="1">
    <location>
        <begin position="1"/>
        <end position="40"/>
    </location>
</feature>
<dbReference type="EMBL" id="JAZGSY010000202">
    <property type="protein sequence ID" value="KAL1838639.1"/>
    <property type="molecule type" value="Genomic_DNA"/>
</dbReference>
<feature type="compositionally biased region" description="Basic and acidic residues" evidence="1">
    <location>
        <begin position="1"/>
        <end position="22"/>
    </location>
</feature>
<dbReference type="InterPro" id="IPR024705">
    <property type="entry name" value="Ssp411"/>
</dbReference>
<dbReference type="Gene3D" id="1.50.10.10">
    <property type="match status" value="1"/>
</dbReference>
<dbReference type="InterPro" id="IPR004879">
    <property type="entry name" value="Ssp411-like_TRX"/>
</dbReference>
<dbReference type="Proteomes" id="UP001583172">
    <property type="component" value="Unassembled WGS sequence"/>
</dbReference>
<gene>
    <name evidence="3" type="ORF">VTJ49DRAFT_2446</name>
</gene>
<proteinExistence type="predicted"/>
<dbReference type="Gene3D" id="3.40.30.10">
    <property type="entry name" value="Glutaredoxin"/>
    <property type="match status" value="1"/>
</dbReference>